<accession>A0A0C9U1Y6</accession>
<evidence type="ECO:0000313" key="3">
    <source>
        <dbReference type="Proteomes" id="UP000054279"/>
    </source>
</evidence>
<proteinExistence type="predicted"/>
<gene>
    <name evidence="2" type="ORF">M422DRAFT_276442</name>
</gene>
<dbReference type="EMBL" id="KN837823">
    <property type="protein sequence ID" value="KIJ23057.1"/>
    <property type="molecule type" value="Genomic_DNA"/>
</dbReference>
<dbReference type="Proteomes" id="UP000054279">
    <property type="component" value="Unassembled WGS sequence"/>
</dbReference>
<feature type="region of interest" description="Disordered" evidence="1">
    <location>
        <begin position="24"/>
        <end position="148"/>
    </location>
</feature>
<dbReference type="OrthoDB" id="3068957at2759"/>
<evidence type="ECO:0000256" key="1">
    <source>
        <dbReference type="SAM" id="MobiDB-lite"/>
    </source>
</evidence>
<evidence type="ECO:0000313" key="2">
    <source>
        <dbReference type="EMBL" id="KIJ23057.1"/>
    </source>
</evidence>
<dbReference type="HOGENOM" id="CLU_832003_0_0_1"/>
<reference evidence="2 3" key="1">
    <citation type="submission" date="2014-06" db="EMBL/GenBank/DDBJ databases">
        <title>Evolutionary Origins and Diversification of the Mycorrhizal Mutualists.</title>
        <authorList>
            <consortium name="DOE Joint Genome Institute"/>
            <consortium name="Mycorrhizal Genomics Consortium"/>
            <person name="Kohler A."/>
            <person name="Kuo A."/>
            <person name="Nagy L.G."/>
            <person name="Floudas D."/>
            <person name="Copeland A."/>
            <person name="Barry K.W."/>
            <person name="Cichocki N."/>
            <person name="Veneault-Fourrey C."/>
            <person name="LaButti K."/>
            <person name="Lindquist E.A."/>
            <person name="Lipzen A."/>
            <person name="Lundell T."/>
            <person name="Morin E."/>
            <person name="Murat C."/>
            <person name="Riley R."/>
            <person name="Ohm R."/>
            <person name="Sun H."/>
            <person name="Tunlid A."/>
            <person name="Henrissat B."/>
            <person name="Grigoriev I.V."/>
            <person name="Hibbett D.S."/>
            <person name="Martin F."/>
        </authorList>
    </citation>
    <scope>NUCLEOTIDE SEQUENCE [LARGE SCALE GENOMIC DNA]</scope>
    <source>
        <strain evidence="2 3">SS14</strain>
    </source>
</reference>
<sequence length="364" mass="41046">MEDRTNHSDSSLYSSPRPFEESFMIFSRPGYQRSPPLVDSQPPPSNQAALSPHIRDQSSPGFSGVDYPSQPQSQIPYWKPGYVDTQTRNQMPNEATSRRSGSLHRILNSPLPSTPSSGEPSPAASPLADRSVNTNGEEGSEGETNIKKRMPFTGPELLQLAIAVVDVNPWLAGYGEKTKKWNEVASRVRNHSAKFRRLNRQTDTYKRKMDALIQWHKNGPDGASTIVEKEAMSGTDVRISIGALLDKAGTLRDNAAMVNEENKEKARALQDENKAAGESIRRNAMKKMKRRHESEESEKENISSDSPLNLQVKHVRRSDSNGRLDDIKGLMVQDMQQRREDNMKMMQETETFHSRLLDLFERKL</sequence>
<protein>
    <submittedName>
        <fullName evidence="2">Uncharacterized protein</fullName>
    </submittedName>
</protein>
<feature type="compositionally biased region" description="Polar residues" evidence="1">
    <location>
        <begin position="84"/>
        <end position="100"/>
    </location>
</feature>
<keyword evidence="3" id="KW-1185">Reference proteome</keyword>
<feature type="compositionally biased region" description="Low complexity" evidence="1">
    <location>
        <begin position="109"/>
        <end position="137"/>
    </location>
</feature>
<feature type="region of interest" description="Disordered" evidence="1">
    <location>
        <begin position="284"/>
        <end position="309"/>
    </location>
</feature>
<organism evidence="2 3">
    <name type="scientific">Sphaerobolus stellatus (strain SS14)</name>
    <dbReference type="NCBI Taxonomy" id="990650"/>
    <lineage>
        <taxon>Eukaryota</taxon>
        <taxon>Fungi</taxon>
        <taxon>Dikarya</taxon>
        <taxon>Basidiomycota</taxon>
        <taxon>Agaricomycotina</taxon>
        <taxon>Agaricomycetes</taxon>
        <taxon>Phallomycetidae</taxon>
        <taxon>Geastrales</taxon>
        <taxon>Sphaerobolaceae</taxon>
        <taxon>Sphaerobolus</taxon>
    </lineage>
</organism>
<name>A0A0C9U1Y6_SPHS4</name>
<dbReference type="AlphaFoldDB" id="A0A0C9U1Y6"/>